<gene>
    <name evidence="10" type="ORF">M0R45_017126</name>
</gene>
<protein>
    <recommendedName>
        <fullName evidence="9">Membrane insertase YidC/Oxa/ALB C-terminal domain-containing protein</fullName>
    </recommendedName>
</protein>
<name>A0AAW1XWK4_RUBAR</name>
<feature type="compositionally biased region" description="Basic residues" evidence="7">
    <location>
        <begin position="157"/>
        <end position="169"/>
    </location>
</feature>
<keyword evidence="5 8" id="KW-0472">Membrane</keyword>
<accession>A0AAW1XWK4</accession>
<keyword evidence="3 6" id="KW-0812">Transmembrane</keyword>
<dbReference type="Proteomes" id="UP001457282">
    <property type="component" value="Unassembled WGS sequence"/>
</dbReference>
<evidence type="ECO:0000256" key="8">
    <source>
        <dbReference type="SAM" id="Phobius"/>
    </source>
</evidence>
<dbReference type="InterPro" id="IPR001708">
    <property type="entry name" value="YidC/ALB3/OXA1/COX18"/>
</dbReference>
<dbReference type="GO" id="GO:0051205">
    <property type="term" value="P:protein insertion into membrane"/>
    <property type="evidence" value="ECO:0007669"/>
    <property type="project" value="TreeGrafter"/>
</dbReference>
<dbReference type="GO" id="GO:0032977">
    <property type="term" value="F:membrane insertase activity"/>
    <property type="evidence" value="ECO:0007669"/>
    <property type="project" value="InterPro"/>
</dbReference>
<proteinExistence type="inferred from homology"/>
<evidence type="ECO:0000313" key="11">
    <source>
        <dbReference type="Proteomes" id="UP001457282"/>
    </source>
</evidence>
<dbReference type="GO" id="GO:0009535">
    <property type="term" value="C:chloroplast thylakoid membrane"/>
    <property type="evidence" value="ECO:0007669"/>
    <property type="project" value="TreeGrafter"/>
</dbReference>
<dbReference type="GO" id="GO:0010027">
    <property type="term" value="P:thylakoid membrane organization"/>
    <property type="evidence" value="ECO:0007669"/>
    <property type="project" value="TreeGrafter"/>
</dbReference>
<keyword evidence="4 8" id="KW-1133">Transmembrane helix</keyword>
<dbReference type="Pfam" id="PF02096">
    <property type="entry name" value="60KD_IMP"/>
    <property type="match status" value="1"/>
</dbReference>
<evidence type="ECO:0000256" key="7">
    <source>
        <dbReference type="SAM" id="MobiDB-lite"/>
    </source>
</evidence>
<dbReference type="InterPro" id="IPR028055">
    <property type="entry name" value="YidC/Oxa/ALB_C"/>
</dbReference>
<feature type="transmembrane region" description="Helical" evidence="8">
    <location>
        <begin position="20"/>
        <end position="44"/>
    </location>
</feature>
<dbReference type="EMBL" id="JBEDUW010000003">
    <property type="protein sequence ID" value="KAK9940465.1"/>
    <property type="molecule type" value="Genomic_DNA"/>
</dbReference>
<feature type="region of interest" description="Disordered" evidence="7">
    <location>
        <begin position="77"/>
        <end position="169"/>
    </location>
</feature>
<evidence type="ECO:0000256" key="5">
    <source>
        <dbReference type="ARBA" id="ARBA00023136"/>
    </source>
</evidence>
<comment type="similarity">
    <text evidence="6">Belongs to the OXA1/ALB3/YidC family.</text>
</comment>
<comment type="similarity">
    <text evidence="2">Belongs to the OXA1/ALB3/YidC (TC 2.A.9.2) family.</text>
</comment>
<organism evidence="10 11">
    <name type="scientific">Rubus argutus</name>
    <name type="common">Southern blackberry</name>
    <dbReference type="NCBI Taxonomy" id="59490"/>
    <lineage>
        <taxon>Eukaryota</taxon>
        <taxon>Viridiplantae</taxon>
        <taxon>Streptophyta</taxon>
        <taxon>Embryophyta</taxon>
        <taxon>Tracheophyta</taxon>
        <taxon>Spermatophyta</taxon>
        <taxon>Magnoliopsida</taxon>
        <taxon>eudicotyledons</taxon>
        <taxon>Gunneridae</taxon>
        <taxon>Pentapetalae</taxon>
        <taxon>rosids</taxon>
        <taxon>fabids</taxon>
        <taxon>Rosales</taxon>
        <taxon>Rosaceae</taxon>
        <taxon>Rosoideae</taxon>
        <taxon>Rosoideae incertae sedis</taxon>
        <taxon>Rubus</taxon>
    </lineage>
</organism>
<evidence type="ECO:0000259" key="9">
    <source>
        <dbReference type="Pfam" id="PF02096"/>
    </source>
</evidence>
<evidence type="ECO:0000313" key="10">
    <source>
        <dbReference type="EMBL" id="KAK9940465.1"/>
    </source>
</evidence>
<dbReference type="AlphaFoldDB" id="A0AAW1XWK4"/>
<feature type="domain" description="Membrane insertase YidC/Oxa/ALB C-terminal" evidence="9">
    <location>
        <begin position="17"/>
        <end position="59"/>
    </location>
</feature>
<evidence type="ECO:0000256" key="6">
    <source>
        <dbReference type="RuleBase" id="RU003945"/>
    </source>
</evidence>
<comment type="subcellular location">
    <subcellularLocation>
        <location evidence="1 6">Membrane</location>
        <topology evidence="1 6">Multi-pass membrane protein</topology>
    </subcellularLocation>
</comment>
<dbReference type="GO" id="GO:0072598">
    <property type="term" value="P:protein localization to chloroplast"/>
    <property type="evidence" value="ECO:0007669"/>
    <property type="project" value="TreeGrafter"/>
</dbReference>
<evidence type="ECO:0000256" key="3">
    <source>
        <dbReference type="ARBA" id="ARBA00022692"/>
    </source>
</evidence>
<dbReference type="PANTHER" id="PTHR12428:SF47">
    <property type="entry name" value="INNER MEMBRANE PROTEIN ALBINO3, CHLOROPLASTIC"/>
    <property type="match status" value="1"/>
</dbReference>
<evidence type="ECO:0000256" key="4">
    <source>
        <dbReference type="ARBA" id="ARBA00022989"/>
    </source>
</evidence>
<sequence length="169" mass="18832">MELMKPPQTDDPTQKNTLLVFKFLPLMIGYFSLSVPSGLSIYWFTNNVLSTAQQVWLRRLGGAKPVVNENASGIITAGRAKRSDSQPAQPGSRFRQLKEEESKKKVSKALADDEVQTPASASDSEDGSDQETKDKGEDVLEEAYTSTSKDLPDFPRPRRSKRSKRKRAV</sequence>
<dbReference type="PANTHER" id="PTHR12428">
    <property type="entry name" value="OXA1"/>
    <property type="match status" value="1"/>
</dbReference>
<keyword evidence="11" id="KW-1185">Reference proteome</keyword>
<comment type="caution">
    <text evidence="10">The sequence shown here is derived from an EMBL/GenBank/DDBJ whole genome shotgun (WGS) entry which is preliminary data.</text>
</comment>
<reference evidence="10 11" key="1">
    <citation type="journal article" date="2023" name="G3 (Bethesda)">
        <title>A chromosome-length genome assembly and annotation of blackberry (Rubus argutus, cv. 'Hillquist').</title>
        <authorList>
            <person name="Bruna T."/>
            <person name="Aryal R."/>
            <person name="Dudchenko O."/>
            <person name="Sargent D.J."/>
            <person name="Mead D."/>
            <person name="Buti M."/>
            <person name="Cavallini A."/>
            <person name="Hytonen T."/>
            <person name="Andres J."/>
            <person name="Pham M."/>
            <person name="Weisz D."/>
            <person name="Mascagni F."/>
            <person name="Usai G."/>
            <person name="Natali L."/>
            <person name="Bassil N."/>
            <person name="Fernandez G.E."/>
            <person name="Lomsadze A."/>
            <person name="Armour M."/>
            <person name="Olukolu B."/>
            <person name="Poorten T."/>
            <person name="Britton C."/>
            <person name="Davik J."/>
            <person name="Ashrafi H."/>
            <person name="Aiden E.L."/>
            <person name="Borodovsky M."/>
            <person name="Worthington M."/>
        </authorList>
    </citation>
    <scope>NUCLEOTIDE SEQUENCE [LARGE SCALE GENOMIC DNA]</scope>
    <source>
        <strain evidence="10">PI 553951</strain>
    </source>
</reference>
<evidence type="ECO:0000256" key="2">
    <source>
        <dbReference type="ARBA" id="ARBA00010583"/>
    </source>
</evidence>
<evidence type="ECO:0000256" key="1">
    <source>
        <dbReference type="ARBA" id="ARBA00004141"/>
    </source>
</evidence>